<dbReference type="EMBL" id="RJKM01000001">
    <property type="protein sequence ID" value="ROP41708.1"/>
    <property type="molecule type" value="Genomic_DNA"/>
</dbReference>
<dbReference type="OrthoDB" id="5183603at2"/>
<dbReference type="AlphaFoldDB" id="A0A3N1HGS4"/>
<dbReference type="Proteomes" id="UP000268727">
    <property type="component" value="Unassembled WGS sequence"/>
</dbReference>
<gene>
    <name evidence="1" type="ORF">EDD40_7144</name>
</gene>
<keyword evidence="2" id="KW-1185">Reference proteome</keyword>
<organism evidence="1 2">
    <name type="scientific">Saccharothrix texasensis</name>
    <dbReference type="NCBI Taxonomy" id="103734"/>
    <lineage>
        <taxon>Bacteria</taxon>
        <taxon>Bacillati</taxon>
        <taxon>Actinomycetota</taxon>
        <taxon>Actinomycetes</taxon>
        <taxon>Pseudonocardiales</taxon>
        <taxon>Pseudonocardiaceae</taxon>
        <taxon>Saccharothrix</taxon>
    </lineage>
</organism>
<dbReference type="RefSeq" id="WP_123746768.1">
    <property type="nucleotide sequence ID" value="NZ_RJKM01000001.1"/>
</dbReference>
<name>A0A3N1HGS4_9PSEU</name>
<proteinExistence type="predicted"/>
<reference evidence="1 2" key="1">
    <citation type="submission" date="2018-11" db="EMBL/GenBank/DDBJ databases">
        <title>Sequencing the genomes of 1000 actinobacteria strains.</title>
        <authorList>
            <person name="Klenk H.-P."/>
        </authorList>
    </citation>
    <scope>NUCLEOTIDE SEQUENCE [LARGE SCALE GENOMIC DNA]</scope>
    <source>
        <strain evidence="1 2">DSM 44231</strain>
    </source>
</reference>
<protein>
    <submittedName>
        <fullName evidence="1">Uncharacterized protein</fullName>
    </submittedName>
</protein>
<accession>A0A3N1HGS4</accession>
<comment type="caution">
    <text evidence="1">The sequence shown here is derived from an EMBL/GenBank/DDBJ whole genome shotgun (WGS) entry which is preliminary data.</text>
</comment>
<evidence type="ECO:0000313" key="2">
    <source>
        <dbReference type="Proteomes" id="UP000268727"/>
    </source>
</evidence>
<evidence type="ECO:0000313" key="1">
    <source>
        <dbReference type="EMBL" id="ROP41708.1"/>
    </source>
</evidence>
<sequence length="309" mass="33564">MRELTSTVTVDHSDRLRSIPDTRRDRTIHLRFLRLADGYLVQAWGSAFPHGGGGHQGRVLLGASTLEAGIDDLRARWRAALTDEGAGPTGRPFVDEWDLAGRDVDEAVRSLARAGHGLFALLFRHGDAGLDELRDRLLAAMRAGEHVVTVESDDLRVPWGLLYVPLDDHDPVGDDGHRWDPRGFWGYRHLIEHTSSRATGAGPTVPPGGTGLVAALSGPDHLGRRELGDHLPHRAASCLVEAQVDPPRAFAREYAARLADALSAPGATLGDVVRDLARAFLDEHRNPLGLIFSLRLGIDARVSSATTDR</sequence>